<evidence type="ECO:0000313" key="3">
    <source>
        <dbReference type="EMBL" id="KEI70016.1"/>
    </source>
</evidence>
<comment type="caution">
    <text evidence="3">The sequence shown here is derived from an EMBL/GenBank/DDBJ whole genome shotgun (WGS) entry which is preliminary data.</text>
</comment>
<keyword evidence="2" id="KW-0812">Transmembrane</keyword>
<dbReference type="RefSeq" id="WP_020584257.1">
    <property type="nucleotide sequence ID" value="NZ_JOJP01000001.1"/>
</dbReference>
<accession>A0A081K790</accession>
<evidence type="ECO:0000256" key="2">
    <source>
        <dbReference type="SAM" id="Phobius"/>
    </source>
</evidence>
<reference evidence="3 4" key="1">
    <citation type="submission" date="2014-06" db="EMBL/GenBank/DDBJ databases">
        <title>Whole Genome Sequences of Three Symbiotic Endozoicomonas Bacteria.</title>
        <authorList>
            <person name="Neave M.J."/>
            <person name="Apprill A."/>
            <person name="Voolstra C.R."/>
        </authorList>
    </citation>
    <scope>NUCLEOTIDE SEQUENCE [LARGE SCALE GENOMIC DNA]</scope>
    <source>
        <strain evidence="3 4">DSM 22380</strain>
    </source>
</reference>
<keyword evidence="2" id="KW-0472">Membrane</keyword>
<feature type="transmembrane region" description="Helical" evidence="2">
    <location>
        <begin position="112"/>
        <end position="128"/>
    </location>
</feature>
<feature type="transmembrane region" description="Helical" evidence="2">
    <location>
        <begin position="89"/>
        <end position="106"/>
    </location>
</feature>
<dbReference type="Proteomes" id="UP000027997">
    <property type="component" value="Unassembled WGS sequence"/>
</dbReference>
<name>A0A081K790_9GAMM</name>
<protein>
    <submittedName>
        <fullName evidence="3">Uncharacterized protein</fullName>
    </submittedName>
</protein>
<evidence type="ECO:0000256" key="1">
    <source>
        <dbReference type="SAM" id="MobiDB-lite"/>
    </source>
</evidence>
<sequence length="136" mass="14379">MNSVKARVAQFSRGSEPTGSKNKSPVTKQPAKDKKTVSKQTDQVENPGCLSRIRMGARSVKKSFNDGANSVRKWVQPDGKGTPLEKRRVAALVIGGIGLAACGLALCTEAGVVILGGAAVAGGVYYYYRRTHQTNG</sequence>
<keyword evidence="2" id="KW-1133">Transmembrane helix</keyword>
<dbReference type="AlphaFoldDB" id="A0A081K790"/>
<feature type="compositionally biased region" description="Polar residues" evidence="1">
    <location>
        <begin position="12"/>
        <end position="27"/>
    </location>
</feature>
<keyword evidence="4" id="KW-1185">Reference proteome</keyword>
<evidence type="ECO:0000313" key="4">
    <source>
        <dbReference type="Proteomes" id="UP000027997"/>
    </source>
</evidence>
<proteinExistence type="predicted"/>
<gene>
    <name evidence="3" type="ORF">GV64_03975</name>
</gene>
<feature type="region of interest" description="Disordered" evidence="1">
    <location>
        <begin position="1"/>
        <end position="48"/>
    </location>
</feature>
<organism evidence="3 4">
    <name type="scientific">Endozoicomonas elysicola</name>
    <dbReference type="NCBI Taxonomy" id="305900"/>
    <lineage>
        <taxon>Bacteria</taxon>
        <taxon>Pseudomonadati</taxon>
        <taxon>Pseudomonadota</taxon>
        <taxon>Gammaproteobacteria</taxon>
        <taxon>Oceanospirillales</taxon>
        <taxon>Endozoicomonadaceae</taxon>
        <taxon>Endozoicomonas</taxon>
    </lineage>
</organism>
<dbReference type="EMBL" id="JOJP01000001">
    <property type="protein sequence ID" value="KEI70016.1"/>
    <property type="molecule type" value="Genomic_DNA"/>
</dbReference>